<keyword evidence="3 8" id="KW-0347">Helicase</keyword>
<dbReference type="InterPro" id="IPR049730">
    <property type="entry name" value="SNF2/RAD54-like_C"/>
</dbReference>
<evidence type="ECO:0000256" key="2">
    <source>
        <dbReference type="ARBA" id="ARBA00022801"/>
    </source>
</evidence>
<dbReference type="SMART" id="SM00490">
    <property type="entry name" value="HELICc"/>
    <property type="match status" value="1"/>
</dbReference>
<dbReference type="PROSITE" id="PS51194">
    <property type="entry name" value="HELICASE_CTER"/>
    <property type="match status" value="1"/>
</dbReference>
<dbReference type="InterPro" id="IPR014001">
    <property type="entry name" value="Helicase_ATP-bd"/>
</dbReference>
<evidence type="ECO:0000256" key="5">
    <source>
        <dbReference type="SAM" id="MobiDB-lite"/>
    </source>
</evidence>
<keyword evidence="2" id="KW-0378">Hydrolase</keyword>
<dbReference type="GO" id="GO:0004386">
    <property type="term" value="F:helicase activity"/>
    <property type="evidence" value="ECO:0007669"/>
    <property type="project" value="UniProtKB-KW"/>
</dbReference>
<dbReference type="CDD" id="cd18793">
    <property type="entry name" value="SF2_C_SNF"/>
    <property type="match status" value="1"/>
</dbReference>
<dbReference type="SUPFAM" id="SSF52540">
    <property type="entry name" value="P-loop containing nucleoside triphosphate hydrolases"/>
    <property type="match status" value="2"/>
</dbReference>
<dbReference type="SMART" id="SM00487">
    <property type="entry name" value="DEXDc"/>
    <property type="match status" value="1"/>
</dbReference>
<evidence type="ECO:0000259" key="6">
    <source>
        <dbReference type="PROSITE" id="PS51192"/>
    </source>
</evidence>
<evidence type="ECO:0000256" key="4">
    <source>
        <dbReference type="ARBA" id="ARBA00022840"/>
    </source>
</evidence>
<dbReference type="Gene3D" id="3.40.50.10810">
    <property type="entry name" value="Tandem AAA-ATPase domain"/>
    <property type="match status" value="1"/>
</dbReference>
<dbReference type="Pfam" id="PF00271">
    <property type="entry name" value="Helicase_C"/>
    <property type="match status" value="1"/>
</dbReference>
<protein>
    <submittedName>
        <fullName evidence="8">Helicase</fullName>
    </submittedName>
</protein>
<dbReference type="AlphaFoldDB" id="A0A2H3NHY6"/>
<feature type="domain" description="Helicase C-terminal" evidence="7">
    <location>
        <begin position="480"/>
        <end position="629"/>
    </location>
</feature>
<comment type="caution">
    <text evidence="8">The sequence shown here is derived from an EMBL/GenBank/DDBJ whole genome shotgun (WGS) entry which is preliminary data.</text>
</comment>
<dbReference type="CDD" id="cd18011">
    <property type="entry name" value="DEXDc_RapA"/>
    <property type="match status" value="1"/>
</dbReference>
<proteinExistence type="predicted"/>
<dbReference type="InterPro" id="IPR057342">
    <property type="entry name" value="DEXDc_RapA"/>
</dbReference>
<dbReference type="PANTHER" id="PTHR45766">
    <property type="entry name" value="DNA ANNEALING HELICASE AND ENDONUCLEASE ZRANB3 FAMILY MEMBER"/>
    <property type="match status" value="1"/>
</dbReference>
<keyword evidence="1" id="KW-0547">Nucleotide-binding</keyword>
<evidence type="ECO:0000256" key="1">
    <source>
        <dbReference type="ARBA" id="ARBA00022741"/>
    </source>
</evidence>
<gene>
    <name evidence="8" type="ORF">CRI93_14635</name>
</gene>
<dbReference type="GO" id="GO:0016787">
    <property type="term" value="F:hydrolase activity"/>
    <property type="evidence" value="ECO:0007669"/>
    <property type="project" value="UniProtKB-KW"/>
</dbReference>
<reference evidence="8 9" key="1">
    <citation type="submission" date="2017-10" db="EMBL/GenBank/DDBJ databases">
        <title>Draft genome of Longimonas halophila.</title>
        <authorList>
            <person name="Goh K.M."/>
            <person name="Shamsir M.S."/>
            <person name="Lim S.W."/>
        </authorList>
    </citation>
    <scope>NUCLEOTIDE SEQUENCE [LARGE SCALE GENOMIC DNA]</scope>
    <source>
        <strain evidence="8 9">KCTC 42399</strain>
    </source>
</reference>
<dbReference type="Pfam" id="PF00176">
    <property type="entry name" value="SNF2-rel_dom"/>
    <property type="match status" value="1"/>
</dbReference>
<dbReference type="InterPro" id="IPR000330">
    <property type="entry name" value="SNF2_N"/>
</dbReference>
<keyword evidence="9" id="KW-1185">Reference proteome</keyword>
<dbReference type="OrthoDB" id="9814088at2"/>
<dbReference type="InterPro" id="IPR001650">
    <property type="entry name" value="Helicase_C-like"/>
</dbReference>
<name>A0A2H3NHY6_9BACT</name>
<evidence type="ECO:0000313" key="8">
    <source>
        <dbReference type="EMBL" id="PEN04743.1"/>
    </source>
</evidence>
<evidence type="ECO:0000313" key="9">
    <source>
        <dbReference type="Proteomes" id="UP000221024"/>
    </source>
</evidence>
<dbReference type="InterPro" id="IPR027417">
    <property type="entry name" value="P-loop_NTPase"/>
</dbReference>
<organism evidence="8 9">
    <name type="scientific">Longimonas halophila</name>
    <dbReference type="NCBI Taxonomy" id="1469170"/>
    <lineage>
        <taxon>Bacteria</taxon>
        <taxon>Pseudomonadati</taxon>
        <taxon>Rhodothermota</taxon>
        <taxon>Rhodothermia</taxon>
        <taxon>Rhodothermales</taxon>
        <taxon>Salisaetaceae</taxon>
        <taxon>Longimonas</taxon>
    </lineage>
</organism>
<feature type="domain" description="Helicase ATP-binding" evidence="6">
    <location>
        <begin position="109"/>
        <end position="289"/>
    </location>
</feature>
<sequence>MATPSFTPGTVVSARNRLWRVDQQEGEVLTATPLDGSQSRTRRFYLPVEPVERGELERPNQNVVGTIQAQDLLLRAHRLSMLHGTAPLLSLQRSRVIPKNYQLVPVAMALEMQQRVRMLIADDVGLGKTIEAGLIITELMARQQASRVLVVVPASLREQWKEALTYFFHLPARIISTRHRRTMERELPAGVSPWEQFPVLITSIDYAKQPAIKNQILEQSWDVALFDEAHLAAKPHASRADTQATTERWEFARAIAESPDIRHLLLLTATPHNGYTDTFASLLRLLGENLVGGTLHNPSIQRSAAQRHVCQRRRQDVQEWFGEAGETSPFPDRDQEEVIIPPTQYERAAIDAVEAYGEQILASAEHGGAHSKTLANWTVLHLHKRALSSPAALRASLANRKKSLTQRAKEELGVEVAISESEAKATVLDEDTGERLNDEEAAERTERTVFGDLEAIRNEITHLESAIAEAGTVTPSRDSKLRELTRTVLPNRLRDDPKVIVFTRYTDTMDYLAKEIADSKRLGDTEVFTIYGQLSETKRREVFQQFDAAEKAVLVATDAISEGINLQHAAGQVIHYELPWNPNRLEQRNGRVDRFGQRRDTVYIRTMVMDETLDASIMKVLVRKAAKIRADYGFSPPYFGEDTDIMELLAQHEISLGPKQLTLFGDGETASGDGAPAEAPEDPFSTDTLDRIKGDSFYGQTHVQLPDIEERLQRTERTIGSPEQIEHFVRSGLSRFGCQVKERADGTLRISVTDPALRVESVGRAIEHATFDPEQGLDAPDITVLDLGHPLVRQLIDVVKQDAFEEDTTHYGRTAYRVTESAPEVTVVAHLLARYATATDTNASTAVLEELVPVGIPVYGETPLDPDTVQKLLRSAPTSQTRSDSEVQEVLDDLDTFHPDADTYFEEALEQRRQALIDERAAMHDELNDDPKATATTWARGLTDIAPGHFDVLTFTVYFPA</sequence>
<keyword evidence="4" id="KW-0067">ATP-binding</keyword>
<dbReference type="RefSeq" id="WP_098063412.1">
    <property type="nucleotide sequence ID" value="NZ_PDEP01000021.1"/>
</dbReference>
<feature type="region of interest" description="Disordered" evidence="5">
    <location>
        <begin position="663"/>
        <end position="688"/>
    </location>
</feature>
<dbReference type="InterPro" id="IPR038718">
    <property type="entry name" value="SNF2-like_sf"/>
</dbReference>
<dbReference type="EMBL" id="PDEP01000021">
    <property type="protein sequence ID" value="PEN04743.1"/>
    <property type="molecule type" value="Genomic_DNA"/>
</dbReference>
<evidence type="ECO:0000259" key="7">
    <source>
        <dbReference type="PROSITE" id="PS51194"/>
    </source>
</evidence>
<dbReference type="PANTHER" id="PTHR45766:SF6">
    <property type="entry name" value="SWI_SNF-RELATED MATRIX-ASSOCIATED ACTIN-DEPENDENT REGULATOR OF CHROMATIN SUBFAMILY A-LIKE PROTEIN 1"/>
    <property type="match status" value="1"/>
</dbReference>
<dbReference type="Gene3D" id="3.40.50.300">
    <property type="entry name" value="P-loop containing nucleotide triphosphate hydrolases"/>
    <property type="match status" value="1"/>
</dbReference>
<accession>A0A2H3NHY6</accession>
<dbReference type="Proteomes" id="UP000221024">
    <property type="component" value="Unassembled WGS sequence"/>
</dbReference>
<dbReference type="GO" id="GO:0005524">
    <property type="term" value="F:ATP binding"/>
    <property type="evidence" value="ECO:0007669"/>
    <property type="project" value="UniProtKB-KW"/>
</dbReference>
<dbReference type="PROSITE" id="PS51192">
    <property type="entry name" value="HELICASE_ATP_BIND_1"/>
    <property type="match status" value="1"/>
</dbReference>
<evidence type="ECO:0000256" key="3">
    <source>
        <dbReference type="ARBA" id="ARBA00022806"/>
    </source>
</evidence>